<name>A0A7R9H130_TIMCR</name>
<dbReference type="EMBL" id="OC319074">
    <property type="protein sequence ID" value="CAD7404172.1"/>
    <property type="molecule type" value="Genomic_DNA"/>
</dbReference>
<gene>
    <name evidence="1" type="ORF">TCEB3V08_LOCUS7376</name>
</gene>
<organism evidence="1">
    <name type="scientific">Timema cristinae</name>
    <name type="common">Walking stick</name>
    <dbReference type="NCBI Taxonomy" id="61476"/>
    <lineage>
        <taxon>Eukaryota</taxon>
        <taxon>Metazoa</taxon>
        <taxon>Ecdysozoa</taxon>
        <taxon>Arthropoda</taxon>
        <taxon>Hexapoda</taxon>
        <taxon>Insecta</taxon>
        <taxon>Pterygota</taxon>
        <taxon>Neoptera</taxon>
        <taxon>Polyneoptera</taxon>
        <taxon>Phasmatodea</taxon>
        <taxon>Timematodea</taxon>
        <taxon>Timematoidea</taxon>
        <taxon>Timematidae</taxon>
        <taxon>Timema</taxon>
    </lineage>
</organism>
<dbReference type="AlphaFoldDB" id="A0A7R9H130"/>
<protein>
    <submittedName>
        <fullName evidence="1">Uncharacterized protein</fullName>
    </submittedName>
</protein>
<sequence length="166" mass="18715">MGQFTLTSKVSVVRMFSNHSLSDWLGGCFGLSMCIGVLKRMWPPTQHYSIATQRQASDLGILTSCSATTEKDHPSLALKQFANLTPMTKIWQRLYLMKLRNLSSSESLMSLQLYLFTSIRSIIHDETSNKVLVENAMESSKVTKELKCQYKKPVQKSVALKIGAYE</sequence>
<accession>A0A7R9H130</accession>
<evidence type="ECO:0000313" key="1">
    <source>
        <dbReference type="EMBL" id="CAD7404172.1"/>
    </source>
</evidence>
<reference evidence="1" key="1">
    <citation type="submission" date="2020-11" db="EMBL/GenBank/DDBJ databases">
        <authorList>
            <person name="Tran Van P."/>
        </authorList>
    </citation>
    <scope>NUCLEOTIDE SEQUENCE</scope>
</reference>
<proteinExistence type="predicted"/>